<proteinExistence type="predicted"/>
<protein>
    <recommendedName>
        <fullName evidence="6">Reticulon-like protein</fullName>
    </recommendedName>
</protein>
<gene>
    <name evidence="10" type="primary">LOC115627909</name>
</gene>
<comment type="subcellular location">
    <subcellularLocation>
        <location evidence="1 6">Endoplasmic reticulum membrane</location>
        <topology evidence="1 6">Multi-pass membrane protein</topology>
    </subcellularLocation>
</comment>
<feature type="region of interest" description="Disordered" evidence="7">
    <location>
        <begin position="288"/>
        <end position="317"/>
    </location>
</feature>
<accession>A0A6J2TUA3</accession>
<feature type="transmembrane region" description="Helical" evidence="6">
    <location>
        <begin position="137"/>
        <end position="154"/>
    </location>
</feature>
<dbReference type="PROSITE" id="PS50845">
    <property type="entry name" value="RETICULON"/>
    <property type="match status" value="1"/>
</dbReference>
<dbReference type="Pfam" id="PF02453">
    <property type="entry name" value="Reticulon"/>
    <property type="match status" value="1"/>
</dbReference>
<name>A0A6J2TUA3_DROLE</name>
<evidence type="ECO:0000256" key="6">
    <source>
        <dbReference type="RuleBase" id="RU363132"/>
    </source>
</evidence>
<feature type="transmembrane region" description="Helical" evidence="6">
    <location>
        <begin position="49"/>
        <end position="70"/>
    </location>
</feature>
<evidence type="ECO:0000256" key="5">
    <source>
        <dbReference type="ARBA" id="ARBA00023136"/>
    </source>
</evidence>
<evidence type="ECO:0000313" key="9">
    <source>
        <dbReference type="Proteomes" id="UP000504634"/>
    </source>
</evidence>
<dbReference type="RefSeq" id="XP_030379664.1">
    <property type="nucleotide sequence ID" value="XM_030523804.1"/>
</dbReference>
<organism evidence="9 10">
    <name type="scientific">Drosophila lebanonensis</name>
    <name type="common">Fruit fly</name>
    <name type="synonym">Scaptodrosophila lebanonensis</name>
    <dbReference type="NCBI Taxonomy" id="7225"/>
    <lineage>
        <taxon>Eukaryota</taxon>
        <taxon>Metazoa</taxon>
        <taxon>Ecdysozoa</taxon>
        <taxon>Arthropoda</taxon>
        <taxon>Hexapoda</taxon>
        <taxon>Insecta</taxon>
        <taxon>Pterygota</taxon>
        <taxon>Neoptera</taxon>
        <taxon>Endopterygota</taxon>
        <taxon>Diptera</taxon>
        <taxon>Brachycera</taxon>
        <taxon>Muscomorpha</taxon>
        <taxon>Ephydroidea</taxon>
        <taxon>Drosophilidae</taxon>
        <taxon>Scaptodrosophila</taxon>
    </lineage>
</organism>
<dbReference type="InterPro" id="IPR003388">
    <property type="entry name" value="Reticulon"/>
</dbReference>
<feature type="domain" description="Reticulon" evidence="8">
    <location>
        <begin position="41"/>
        <end position="185"/>
    </location>
</feature>
<reference evidence="10" key="1">
    <citation type="submission" date="2025-08" db="UniProtKB">
        <authorList>
            <consortium name="RefSeq"/>
        </authorList>
    </citation>
    <scope>IDENTIFICATION</scope>
    <source>
        <strain evidence="10">11010-0011.00</strain>
        <tissue evidence="10">Whole body</tissue>
    </source>
</reference>
<dbReference type="GeneID" id="115627909"/>
<evidence type="ECO:0000256" key="7">
    <source>
        <dbReference type="SAM" id="MobiDB-lite"/>
    </source>
</evidence>
<feature type="transmembrane region" description="Helical" evidence="6">
    <location>
        <begin position="76"/>
        <end position="97"/>
    </location>
</feature>
<evidence type="ECO:0000256" key="3">
    <source>
        <dbReference type="ARBA" id="ARBA00022824"/>
    </source>
</evidence>
<evidence type="ECO:0000256" key="4">
    <source>
        <dbReference type="ARBA" id="ARBA00022989"/>
    </source>
</evidence>
<evidence type="ECO:0000313" key="10">
    <source>
        <dbReference type="RefSeq" id="XP_030379664.1"/>
    </source>
</evidence>
<sequence length="354" mass="39242">MADGPQSLPTLAVRPRKIRPIIFSFGDLYQLIKEACLPKWMHEVLYWKCPALSSLYLVASIALIGFLSAYSAVKVFSVLMFVLLFEVMMYSFVRLFIRFRPLEQILGANLQVHPEPVLAFVRGAVNFYNRAVATGQYLIFCGNICVSIGLWLLLVEMHRYVAGVNPLTVCLLALILAFSVPKMLDDIITRLRTSWIEATRPENRSTYPIFGTISRFMDMFEVAPMTAPEYRLFQAGTRQYASPRGPTGSPIQMMQQRINVQISLGLAPGARDEPDEPPAQNIAAEPEELPELQGVNEGASHGPRVRPPRAEEAEADAYESADEFDAAATLVAQAVEAPSAPIAVVPATRIGIRK</sequence>
<feature type="transmembrane region" description="Helical" evidence="6">
    <location>
        <begin position="160"/>
        <end position="180"/>
    </location>
</feature>
<keyword evidence="4 6" id="KW-1133">Transmembrane helix</keyword>
<evidence type="ECO:0000256" key="1">
    <source>
        <dbReference type="ARBA" id="ARBA00004477"/>
    </source>
</evidence>
<keyword evidence="5 6" id="KW-0472">Membrane</keyword>
<keyword evidence="3 6" id="KW-0256">Endoplasmic reticulum</keyword>
<evidence type="ECO:0000256" key="2">
    <source>
        <dbReference type="ARBA" id="ARBA00022692"/>
    </source>
</evidence>
<keyword evidence="2 6" id="KW-0812">Transmembrane</keyword>
<dbReference type="Proteomes" id="UP000504634">
    <property type="component" value="Unplaced"/>
</dbReference>
<dbReference type="GO" id="GO:0005789">
    <property type="term" value="C:endoplasmic reticulum membrane"/>
    <property type="evidence" value="ECO:0007669"/>
    <property type="project" value="UniProtKB-SubCell"/>
</dbReference>
<keyword evidence="9" id="KW-1185">Reference proteome</keyword>
<evidence type="ECO:0000259" key="8">
    <source>
        <dbReference type="PROSITE" id="PS50845"/>
    </source>
</evidence>
<dbReference type="AlphaFoldDB" id="A0A6J2TUA3"/>